<evidence type="ECO:0000256" key="1">
    <source>
        <dbReference type="SAM" id="MobiDB-lite"/>
    </source>
</evidence>
<gene>
    <name evidence="2" type="ORF">C4F40_16115</name>
</gene>
<dbReference type="RefSeq" id="WP_196940166.1">
    <property type="nucleotide sequence ID" value="NZ_MU158690.1"/>
</dbReference>
<accession>A0ABR9TA56</accession>
<name>A0ABR9TA56_9SPHI</name>
<keyword evidence="3" id="KW-1185">Reference proteome</keyword>
<evidence type="ECO:0000313" key="3">
    <source>
        <dbReference type="Proteomes" id="UP000618319"/>
    </source>
</evidence>
<organism evidence="2 3">
    <name type="scientific">Sphingobacterium pedocola</name>
    <dbReference type="NCBI Taxonomy" id="2082722"/>
    <lineage>
        <taxon>Bacteria</taxon>
        <taxon>Pseudomonadati</taxon>
        <taxon>Bacteroidota</taxon>
        <taxon>Sphingobacteriia</taxon>
        <taxon>Sphingobacteriales</taxon>
        <taxon>Sphingobacteriaceae</taxon>
        <taxon>Sphingobacterium</taxon>
    </lineage>
</organism>
<dbReference type="Proteomes" id="UP000618319">
    <property type="component" value="Unassembled WGS sequence"/>
</dbReference>
<sequence>MQPITLSCTVLNEIKNFKQIFLISYKSTTLKEKINELDREKKLPDSMQTQKQERVGTRKAI</sequence>
<evidence type="ECO:0000313" key="2">
    <source>
        <dbReference type="EMBL" id="MBE8722252.1"/>
    </source>
</evidence>
<dbReference type="EMBL" id="PSKQ01000023">
    <property type="protein sequence ID" value="MBE8722252.1"/>
    <property type="molecule type" value="Genomic_DNA"/>
</dbReference>
<reference evidence="2 3" key="1">
    <citation type="submission" date="2018-02" db="EMBL/GenBank/DDBJ databases">
        <title>Sphingobacterium KA21.</title>
        <authorList>
            <person name="Vasarhelyi B.M."/>
            <person name="Deshmukh S."/>
            <person name="Balint B."/>
            <person name="Kukolya J."/>
        </authorList>
    </citation>
    <scope>NUCLEOTIDE SEQUENCE [LARGE SCALE GENOMIC DNA]</scope>
    <source>
        <strain evidence="2 3">Ka21</strain>
    </source>
</reference>
<protein>
    <submittedName>
        <fullName evidence="2">Uncharacterized protein</fullName>
    </submittedName>
</protein>
<feature type="compositionally biased region" description="Basic and acidic residues" evidence="1">
    <location>
        <begin position="51"/>
        <end position="61"/>
    </location>
</feature>
<comment type="caution">
    <text evidence="2">The sequence shown here is derived from an EMBL/GenBank/DDBJ whole genome shotgun (WGS) entry which is preliminary data.</text>
</comment>
<feature type="region of interest" description="Disordered" evidence="1">
    <location>
        <begin position="41"/>
        <end position="61"/>
    </location>
</feature>
<proteinExistence type="predicted"/>